<sequence>MIKTIWQHSTLRYALVGAINTLVSWCVMFGLMFIGVMPEIANFAGWVVGFLNSYILNKKFTFQSKNSHTKDMVRFGVAMGIAYGVNLLTLIISHRMLGINEYIAQIIAAVSYTITGYIVSKFWAFKQDPK</sequence>
<evidence type="ECO:0000256" key="5">
    <source>
        <dbReference type="ARBA" id="ARBA00023136"/>
    </source>
</evidence>
<evidence type="ECO:0000256" key="2">
    <source>
        <dbReference type="ARBA" id="ARBA00009399"/>
    </source>
</evidence>
<dbReference type="Pfam" id="PF04138">
    <property type="entry name" value="GtrA_DPMS_TM"/>
    <property type="match status" value="1"/>
</dbReference>
<evidence type="ECO:0000256" key="3">
    <source>
        <dbReference type="ARBA" id="ARBA00022692"/>
    </source>
</evidence>
<keyword evidence="3 6" id="KW-0812">Transmembrane</keyword>
<dbReference type="RefSeq" id="WP_023948606.1">
    <property type="nucleotide sequence ID" value="NZ_JAERIV010000002.1"/>
</dbReference>
<protein>
    <submittedName>
        <fullName evidence="8">Putative GtrA family protein</fullName>
    </submittedName>
</protein>
<proteinExistence type="inferred from homology"/>
<dbReference type="PANTHER" id="PTHR38459:SF5">
    <property type="entry name" value="CELL WALL TEICHOIC ACID GLYCOSYLATION PROTEIN GTCA"/>
    <property type="match status" value="1"/>
</dbReference>
<dbReference type="InterPro" id="IPR051401">
    <property type="entry name" value="GtrA_CellWall_Glycosyl"/>
</dbReference>
<dbReference type="PANTHER" id="PTHR38459">
    <property type="entry name" value="PROPHAGE BACTOPRENOL-LINKED GLUCOSE TRANSLOCASE HOMOLOG"/>
    <property type="match status" value="1"/>
</dbReference>
<comment type="similarity">
    <text evidence="2">Belongs to the GtrA family.</text>
</comment>
<dbReference type="InterPro" id="IPR007267">
    <property type="entry name" value="GtrA_DPMS_TM"/>
</dbReference>
<evidence type="ECO:0000256" key="6">
    <source>
        <dbReference type="SAM" id="Phobius"/>
    </source>
</evidence>
<evidence type="ECO:0000313" key="9">
    <source>
        <dbReference type="Proteomes" id="UP000250166"/>
    </source>
</evidence>
<accession>A0A2X3BH85</accession>
<feature type="transmembrane region" description="Helical" evidence="6">
    <location>
        <begin position="102"/>
        <end position="124"/>
    </location>
</feature>
<reference evidence="8 9" key="1">
    <citation type="submission" date="2018-06" db="EMBL/GenBank/DDBJ databases">
        <authorList>
            <consortium name="Pathogen Informatics"/>
            <person name="Doyle S."/>
        </authorList>
    </citation>
    <scope>NUCLEOTIDE SEQUENCE [LARGE SCALE GENOMIC DNA]</scope>
    <source>
        <strain evidence="8 9">NCTC13102</strain>
    </source>
</reference>
<dbReference type="GO" id="GO:0005886">
    <property type="term" value="C:plasma membrane"/>
    <property type="evidence" value="ECO:0007669"/>
    <property type="project" value="TreeGrafter"/>
</dbReference>
<dbReference type="Proteomes" id="UP000250166">
    <property type="component" value="Unassembled WGS sequence"/>
</dbReference>
<organism evidence="8 9">
    <name type="scientific">Helicobacter fennelliae</name>
    <dbReference type="NCBI Taxonomy" id="215"/>
    <lineage>
        <taxon>Bacteria</taxon>
        <taxon>Pseudomonadati</taxon>
        <taxon>Campylobacterota</taxon>
        <taxon>Epsilonproteobacteria</taxon>
        <taxon>Campylobacterales</taxon>
        <taxon>Helicobacteraceae</taxon>
        <taxon>Helicobacter</taxon>
    </lineage>
</organism>
<evidence type="ECO:0000259" key="7">
    <source>
        <dbReference type="Pfam" id="PF04138"/>
    </source>
</evidence>
<feature type="transmembrane region" description="Helical" evidence="6">
    <location>
        <begin position="12"/>
        <end position="34"/>
    </location>
</feature>
<gene>
    <name evidence="8" type="ORF">NCTC13102_01599</name>
</gene>
<keyword evidence="5 6" id="KW-0472">Membrane</keyword>
<feature type="domain" description="GtrA/DPMS transmembrane" evidence="7">
    <location>
        <begin position="12"/>
        <end position="125"/>
    </location>
</feature>
<evidence type="ECO:0000313" key="8">
    <source>
        <dbReference type="EMBL" id="SQB99134.1"/>
    </source>
</evidence>
<keyword evidence="4 6" id="KW-1133">Transmembrane helix</keyword>
<dbReference type="GO" id="GO:0000271">
    <property type="term" value="P:polysaccharide biosynthetic process"/>
    <property type="evidence" value="ECO:0007669"/>
    <property type="project" value="InterPro"/>
</dbReference>
<evidence type="ECO:0000256" key="4">
    <source>
        <dbReference type="ARBA" id="ARBA00022989"/>
    </source>
</evidence>
<feature type="transmembrane region" description="Helical" evidence="6">
    <location>
        <begin position="40"/>
        <end position="56"/>
    </location>
</feature>
<feature type="transmembrane region" description="Helical" evidence="6">
    <location>
        <begin position="77"/>
        <end position="96"/>
    </location>
</feature>
<evidence type="ECO:0000256" key="1">
    <source>
        <dbReference type="ARBA" id="ARBA00004141"/>
    </source>
</evidence>
<dbReference type="AlphaFoldDB" id="A0A2X3BH85"/>
<comment type="subcellular location">
    <subcellularLocation>
        <location evidence="1">Membrane</location>
        <topology evidence="1">Multi-pass membrane protein</topology>
    </subcellularLocation>
</comment>
<dbReference type="EMBL" id="UAWL01000006">
    <property type="protein sequence ID" value="SQB99134.1"/>
    <property type="molecule type" value="Genomic_DNA"/>
</dbReference>
<name>A0A2X3BH85_9HELI</name>